<name>A0AAU9VFE9_EUPED</name>
<dbReference type="Proteomes" id="UP001153954">
    <property type="component" value="Unassembled WGS sequence"/>
</dbReference>
<feature type="compositionally biased region" description="Polar residues" evidence="1">
    <location>
        <begin position="132"/>
        <end position="141"/>
    </location>
</feature>
<protein>
    <submittedName>
        <fullName evidence="2">Uncharacterized protein</fullName>
    </submittedName>
</protein>
<organism evidence="2 3">
    <name type="scientific">Euphydryas editha</name>
    <name type="common">Edith's checkerspot</name>
    <dbReference type="NCBI Taxonomy" id="104508"/>
    <lineage>
        <taxon>Eukaryota</taxon>
        <taxon>Metazoa</taxon>
        <taxon>Ecdysozoa</taxon>
        <taxon>Arthropoda</taxon>
        <taxon>Hexapoda</taxon>
        <taxon>Insecta</taxon>
        <taxon>Pterygota</taxon>
        <taxon>Neoptera</taxon>
        <taxon>Endopterygota</taxon>
        <taxon>Lepidoptera</taxon>
        <taxon>Glossata</taxon>
        <taxon>Ditrysia</taxon>
        <taxon>Papilionoidea</taxon>
        <taxon>Nymphalidae</taxon>
        <taxon>Nymphalinae</taxon>
        <taxon>Euphydryas</taxon>
    </lineage>
</organism>
<feature type="region of interest" description="Disordered" evidence="1">
    <location>
        <begin position="49"/>
        <end position="155"/>
    </location>
</feature>
<dbReference type="EMBL" id="CAKOGL010000031">
    <property type="protein sequence ID" value="CAH2108441.1"/>
    <property type="molecule type" value="Genomic_DNA"/>
</dbReference>
<feature type="compositionally biased region" description="Low complexity" evidence="1">
    <location>
        <begin position="75"/>
        <end position="105"/>
    </location>
</feature>
<sequence length="155" mass="16669">MDDLDYNFSCDANSITVDTCRFSSLQEQTLRQSVSQTVEAECYVHPSDDGMPNPYLSGTGFPELTPVDLIIQGPNSRARSHSNSSKSSSSSSTTSSSSSSSSASESGKDFSSDEADCDPDYVPATPPRRISFSPTPQSGISMQLVEEKQSGSFRR</sequence>
<comment type="caution">
    <text evidence="2">The sequence shown here is derived from an EMBL/GenBank/DDBJ whole genome shotgun (WGS) entry which is preliminary data.</text>
</comment>
<evidence type="ECO:0000256" key="1">
    <source>
        <dbReference type="SAM" id="MobiDB-lite"/>
    </source>
</evidence>
<reference evidence="2" key="1">
    <citation type="submission" date="2022-03" db="EMBL/GenBank/DDBJ databases">
        <authorList>
            <person name="Tunstrom K."/>
        </authorList>
    </citation>
    <scope>NUCLEOTIDE SEQUENCE</scope>
</reference>
<evidence type="ECO:0000313" key="2">
    <source>
        <dbReference type="EMBL" id="CAH2108441.1"/>
    </source>
</evidence>
<evidence type="ECO:0000313" key="3">
    <source>
        <dbReference type="Proteomes" id="UP001153954"/>
    </source>
</evidence>
<accession>A0AAU9VFE9</accession>
<proteinExistence type="predicted"/>
<keyword evidence="3" id="KW-1185">Reference proteome</keyword>
<dbReference type="AlphaFoldDB" id="A0AAU9VFE9"/>
<gene>
    <name evidence="2" type="ORF">EEDITHA_LOCUS22378</name>
</gene>